<dbReference type="OrthoDB" id="444325at2759"/>
<dbReference type="InterPro" id="IPR036855">
    <property type="entry name" value="Znf_CCCH_sf"/>
</dbReference>
<dbReference type="FunFam" id="3.30.428.10:FF:000018">
    <property type="entry name" value="Zinc finger CCCH domain-containing protein 59"/>
    <property type="match status" value="1"/>
</dbReference>
<feature type="domain" description="C3H1-type" evidence="6">
    <location>
        <begin position="321"/>
        <end position="349"/>
    </location>
</feature>
<feature type="zinc finger region" description="C3H1-type" evidence="4">
    <location>
        <begin position="353"/>
        <end position="381"/>
    </location>
</feature>
<evidence type="ECO:0000256" key="3">
    <source>
        <dbReference type="ARBA" id="ARBA00022833"/>
    </source>
</evidence>
<keyword evidence="3 4" id="KW-0862">Zinc</keyword>
<dbReference type="GO" id="GO:0000398">
    <property type="term" value="P:mRNA splicing, via spliceosome"/>
    <property type="evidence" value="ECO:0007669"/>
    <property type="project" value="TreeGrafter"/>
</dbReference>
<dbReference type="InterPro" id="IPR006767">
    <property type="entry name" value="Cwf19-like_C_dom-2"/>
</dbReference>
<dbReference type="InterPro" id="IPR036265">
    <property type="entry name" value="HIT-like_sf"/>
</dbReference>
<evidence type="ECO:0000256" key="1">
    <source>
        <dbReference type="ARBA" id="ARBA00022723"/>
    </source>
</evidence>
<feature type="region of interest" description="Disordered" evidence="5">
    <location>
        <begin position="379"/>
        <end position="399"/>
    </location>
</feature>
<dbReference type="GO" id="GO:0061632">
    <property type="term" value="F:RNA lariat debranching enzyme activator activity"/>
    <property type="evidence" value="ECO:0007669"/>
    <property type="project" value="TreeGrafter"/>
</dbReference>
<dbReference type="InterPro" id="IPR040194">
    <property type="entry name" value="Cwf19-like"/>
</dbReference>
<evidence type="ECO:0000256" key="2">
    <source>
        <dbReference type="ARBA" id="ARBA00022771"/>
    </source>
</evidence>
<dbReference type="GO" id="GO:0008270">
    <property type="term" value="F:zinc ion binding"/>
    <property type="evidence" value="ECO:0007669"/>
    <property type="project" value="UniProtKB-KW"/>
</dbReference>
<dbReference type="Pfam" id="PF04676">
    <property type="entry name" value="CwfJ_C_2"/>
    <property type="match status" value="1"/>
</dbReference>
<evidence type="ECO:0000259" key="6">
    <source>
        <dbReference type="PROSITE" id="PS50103"/>
    </source>
</evidence>
<feature type="region of interest" description="Disordered" evidence="5">
    <location>
        <begin position="207"/>
        <end position="230"/>
    </location>
</feature>
<dbReference type="GO" id="GO:0071014">
    <property type="term" value="C:post-mRNA release spliceosomal complex"/>
    <property type="evidence" value="ECO:0007669"/>
    <property type="project" value="TreeGrafter"/>
</dbReference>
<feature type="domain" description="C3H1-type" evidence="6">
    <location>
        <begin position="353"/>
        <end position="381"/>
    </location>
</feature>
<dbReference type="PANTHER" id="PTHR12072">
    <property type="entry name" value="CWF19, CELL CYCLE CONTROL PROTEIN"/>
    <property type="match status" value="1"/>
</dbReference>
<dbReference type="PROSITE" id="PS50103">
    <property type="entry name" value="ZF_C3H1"/>
    <property type="match status" value="2"/>
</dbReference>
<dbReference type="Proteomes" id="UP000239757">
    <property type="component" value="Unassembled WGS sequence"/>
</dbReference>
<keyword evidence="2 4" id="KW-0863">Zinc-finger</keyword>
<gene>
    <name evidence="7" type="ORF">GOBAR_AA00876</name>
</gene>
<dbReference type="PANTHER" id="PTHR12072:SF4">
    <property type="entry name" value="CWF19-LIKE PROTEIN 1"/>
    <property type="match status" value="1"/>
</dbReference>
<protein>
    <recommendedName>
        <fullName evidence="6">C3H1-type domain-containing protein</fullName>
    </recommendedName>
</protein>
<evidence type="ECO:0000313" key="7">
    <source>
        <dbReference type="EMBL" id="PPS19699.1"/>
    </source>
</evidence>
<evidence type="ECO:0000256" key="4">
    <source>
        <dbReference type="PROSITE-ProRule" id="PRU00723"/>
    </source>
</evidence>
<dbReference type="InterPro" id="IPR000571">
    <property type="entry name" value="Znf_CCCH"/>
</dbReference>
<dbReference type="SUPFAM" id="SSF54197">
    <property type="entry name" value="HIT-like"/>
    <property type="match status" value="1"/>
</dbReference>
<accession>A0A2P5YVX2</accession>
<dbReference type="EMBL" id="KZ662742">
    <property type="protein sequence ID" value="PPS19699.1"/>
    <property type="molecule type" value="Genomic_DNA"/>
</dbReference>
<proteinExistence type="predicted"/>
<organism evidence="7 8">
    <name type="scientific">Gossypium barbadense</name>
    <name type="common">Sea Island cotton</name>
    <name type="synonym">Hibiscus barbadensis</name>
    <dbReference type="NCBI Taxonomy" id="3634"/>
    <lineage>
        <taxon>Eukaryota</taxon>
        <taxon>Viridiplantae</taxon>
        <taxon>Streptophyta</taxon>
        <taxon>Embryophyta</taxon>
        <taxon>Tracheophyta</taxon>
        <taxon>Spermatophyta</taxon>
        <taxon>Magnoliopsida</taxon>
        <taxon>eudicotyledons</taxon>
        <taxon>Gunneridae</taxon>
        <taxon>Pentapetalae</taxon>
        <taxon>rosids</taxon>
        <taxon>malvids</taxon>
        <taxon>Malvales</taxon>
        <taxon>Malvaceae</taxon>
        <taxon>Malvoideae</taxon>
        <taxon>Gossypium</taxon>
    </lineage>
</organism>
<name>A0A2P5YVX2_GOSBA</name>
<sequence>MASPRILLCGDVLGRLNQLFKRVNSVNKSAGPFDALFCVGQFFPDEPDRLDELMDYVERRAQVPLPTYFIGDYGVGAPKVLSAVSRNSANQGFKMDGFKVCDNLFWLKGSGKFTFHGLSVAYLSGRQLSNGQHGITNRATVSDIPAGISDSSGSDSTVSQLVAEIKPRYVMFEGTKGAYYAREPYCNVDAVHVTRFLGLASVGNKEKQSGITNKQPTVSDIPAGISDSSGSDSTVSQLVAEIKPRYVMFEKFLHALSPTPSSAMAAAEISAKPPNTTLSPYTLVDQVDRRKETTKRASDIELDSQYWRYDVSNKRQKHGNGDTNKVCFKFISSGTCPRGEKCNFPHDADAREQFLRGVCLDFIIKGKCEKGPACNFKHSLQDDGENHSRKRPGSSNTNANRSKECWFCLSSPNVESHLVTSIGENFYCALAKGPLVQDHVLIIPVEHMPNTLSLPADSETELGKFQNSLKLYYKNQGKEAVFFEWISIRGTHANLQAVPVPSSKAAVLKDIFTLAAEKLGFEFVTKKFSNNSEGRKWLRTQFDKNFSCFYVELPEGSILLHLIEENEKFPAQFGREGVLVNEMGVHASVDIHIGSGAVLYLGTHTINLKLFCGKVVAGLLNVADRADWRNCTIGKDEETKLAENFKKRFQGIFTVPLGISG</sequence>
<evidence type="ECO:0000313" key="8">
    <source>
        <dbReference type="Proteomes" id="UP000239757"/>
    </source>
</evidence>
<feature type="zinc finger region" description="C3H1-type" evidence="4">
    <location>
        <begin position="321"/>
        <end position="349"/>
    </location>
</feature>
<dbReference type="InterPro" id="IPR006768">
    <property type="entry name" value="Cwf19-like_C_dom-1"/>
</dbReference>
<dbReference type="SUPFAM" id="SSF90229">
    <property type="entry name" value="CCCH zinc finger"/>
    <property type="match status" value="1"/>
</dbReference>
<evidence type="ECO:0000256" key="5">
    <source>
        <dbReference type="SAM" id="MobiDB-lite"/>
    </source>
</evidence>
<dbReference type="Pfam" id="PF04677">
    <property type="entry name" value="CwfJ_C_1"/>
    <property type="match status" value="1"/>
</dbReference>
<dbReference type="SMART" id="SM00356">
    <property type="entry name" value="ZnF_C3H1"/>
    <property type="match status" value="2"/>
</dbReference>
<dbReference type="Gene3D" id="4.10.1000.10">
    <property type="entry name" value="Zinc finger, CCCH-type"/>
    <property type="match status" value="1"/>
</dbReference>
<feature type="compositionally biased region" description="Polar residues" evidence="5">
    <location>
        <begin position="209"/>
        <end position="218"/>
    </location>
</feature>
<dbReference type="Gene3D" id="3.30.428.10">
    <property type="entry name" value="HIT-like"/>
    <property type="match status" value="1"/>
</dbReference>
<keyword evidence="1 4" id="KW-0479">Metal-binding</keyword>
<dbReference type="AlphaFoldDB" id="A0A2P5YVX2"/>
<reference evidence="7 8" key="1">
    <citation type="submission" date="2015-01" db="EMBL/GenBank/DDBJ databases">
        <title>Genome of allotetraploid Gossypium barbadense reveals genomic plasticity and fiber elongation in cotton evolution.</title>
        <authorList>
            <person name="Chen X."/>
            <person name="Liu X."/>
            <person name="Zhao B."/>
            <person name="Zheng H."/>
            <person name="Hu Y."/>
            <person name="Lu G."/>
            <person name="Yang C."/>
            <person name="Chen J."/>
            <person name="Shan C."/>
            <person name="Zhang L."/>
            <person name="Zhou Y."/>
            <person name="Wang L."/>
            <person name="Guo W."/>
            <person name="Bai Y."/>
            <person name="Ruan J."/>
            <person name="Shangguan X."/>
            <person name="Mao Y."/>
            <person name="Jiang J."/>
            <person name="Zhu Y."/>
            <person name="Lei J."/>
            <person name="Kang H."/>
            <person name="Chen S."/>
            <person name="He X."/>
            <person name="Wang R."/>
            <person name="Wang Y."/>
            <person name="Chen J."/>
            <person name="Wang L."/>
            <person name="Yu S."/>
            <person name="Wang B."/>
            <person name="Wei J."/>
            <person name="Song S."/>
            <person name="Lu X."/>
            <person name="Gao Z."/>
            <person name="Gu W."/>
            <person name="Deng X."/>
            <person name="Ma D."/>
            <person name="Wang S."/>
            <person name="Liang W."/>
            <person name="Fang L."/>
            <person name="Cai C."/>
            <person name="Zhu X."/>
            <person name="Zhou B."/>
            <person name="Zhang Y."/>
            <person name="Chen Z."/>
            <person name="Xu S."/>
            <person name="Zhu R."/>
            <person name="Wang S."/>
            <person name="Zhang T."/>
            <person name="Zhao G."/>
        </authorList>
    </citation>
    <scope>NUCLEOTIDE SEQUENCE [LARGE SCALE GENOMIC DNA]</scope>
    <source>
        <strain evidence="8">cv. Xinhai21</strain>
        <tissue evidence="7">Leaf</tissue>
    </source>
</reference>
<dbReference type="CDD" id="cd07380">
    <property type="entry name" value="MPP_CWF19_N"/>
    <property type="match status" value="1"/>
</dbReference>
<feature type="compositionally biased region" description="Low complexity" evidence="5">
    <location>
        <begin position="219"/>
        <end position="230"/>
    </location>
</feature>